<evidence type="ECO:0000256" key="1">
    <source>
        <dbReference type="SAM" id="MobiDB-lite"/>
    </source>
</evidence>
<protein>
    <submittedName>
        <fullName evidence="2">Uncharacterized protein</fullName>
    </submittedName>
</protein>
<proteinExistence type="predicted"/>
<evidence type="ECO:0000313" key="2">
    <source>
        <dbReference type="EMBL" id="CAA9507582.1"/>
    </source>
</evidence>
<feature type="region of interest" description="Disordered" evidence="1">
    <location>
        <begin position="1"/>
        <end position="26"/>
    </location>
</feature>
<sequence>MVPCRSGHSRSLRAFSSPAVASGSLKRSLTAAGRPVLLGRAVLLRRSNPMVLPEDAEWSEGRPCEGPENSVARPLPAGGESIHRTGMEFATRVGRDPAAATTPSAGRS</sequence>
<dbReference type="AlphaFoldDB" id="A0A6J4SWN1"/>
<feature type="region of interest" description="Disordered" evidence="1">
    <location>
        <begin position="54"/>
        <end position="81"/>
    </location>
</feature>
<dbReference type="EMBL" id="CADCVR010000078">
    <property type="protein sequence ID" value="CAA9507582.1"/>
    <property type="molecule type" value="Genomic_DNA"/>
</dbReference>
<reference evidence="2" key="1">
    <citation type="submission" date="2020-02" db="EMBL/GenBank/DDBJ databases">
        <authorList>
            <person name="Meier V. D."/>
        </authorList>
    </citation>
    <scope>NUCLEOTIDE SEQUENCE</scope>
    <source>
        <strain evidence="2">AVDCRST_MAG53</strain>
    </source>
</reference>
<organism evidence="2">
    <name type="scientific">uncultured Solirubrobacteraceae bacterium</name>
    <dbReference type="NCBI Taxonomy" id="1162706"/>
    <lineage>
        <taxon>Bacteria</taxon>
        <taxon>Bacillati</taxon>
        <taxon>Actinomycetota</taxon>
        <taxon>Thermoleophilia</taxon>
        <taxon>Solirubrobacterales</taxon>
        <taxon>Solirubrobacteraceae</taxon>
        <taxon>environmental samples</taxon>
    </lineage>
</organism>
<accession>A0A6J4SWN1</accession>
<feature type="region of interest" description="Disordered" evidence="1">
    <location>
        <begin position="89"/>
        <end position="108"/>
    </location>
</feature>
<gene>
    <name evidence="2" type="ORF">AVDCRST_MAG53-2517</name>
</gene>
<name>A0A6J4SWN1_9ACTN</name>